<comment type="similarity">
    <text evidence="1">Belongs to the universal ribosomal protein uL30 family.</text>
</comment>
<dbReference type="PANTHER" id="PTHR11524:SF16">
    <property type="entry name" value="LARGE RIBOSOMAL SUBUNIT PROTEIN UL30"/>
    <property type="match status" value="1"/>
</dbReference>
<keyword evidence="3" id="KW-0687">Ribonucleoprotein</keyword>
<evidence type="ECO:0000256" key="1">
    <source>
        <dbReference type="ARBA" id="ARBA00007594"/>
    </source>
</evidence>
<dbReference type="SUPFAM" id="SSF55129">
    <property type="entry name" value="Ribosomal protein L30p/L7e"/>
    <property type="match status" value="1"/>
</dbReference>
<dbReference type="AlphaFoldDB" id="A0A7S3CJW3"/>
<accession>A0A7S3CJW3</accession>
<dbReference type="InterPro" id="IPR039699">
    <property type="entry name" value="Ribosomal_uL30"/>
</dbReference>
<gene>
    <name evidence="5" type="ORF">SRAS04492_LOCUS1906</name>
</gene>
<protein>
    <recommendedName>
        <fullName evidence="4">Large ribosomal subunit protein uL30-like ferredoxin-like fold domain-containing protein</fullName>
    </recommendedName>
</protein>
<dbReference type="InterPro" id="IPR036919">
    <property type="entry name" value="Ribo_uL30_ferredoxin-like_sf"/>
</dbReference>
<dbReference type="GO" id="GO:0003735">
    <property type="term" value="F:structural constituent of ribosome"/>
    <property type="evidence" value="ECO:0007669"/>
    <property type="project" value="TreeGrafter"/>
</dbReference>
<organism evidence="5">
    <name type="scientific">Strombidium rassoulzadegani</name>
    <dbReference type="NCBI Taxonomy" id="1082188"/>
    <lineage>
        <taxon>Eukaryota</taxon>
        <taxon>Sar</taxon>
        <taxon>Alveolata</taxon>
        <taxon>Ciliophora</taxon>
        <taxon>Intramacronucleata</taxon>
        <taxon>Spirotrichea</taxon>
        <taxon>Oligotrichia</taxon>
        <taxon>Strombidiidae</taxon>
        <taxon>Strombidium</taxon>
    </lineage>
</organism>
<evidence type="ECO:0000256" key="3">
    <source>
        <dbReference type="ARBA" id="ARBA00023274"/>
    </source>
</evidence>
<dbReference type="InterPro" id="IPR016082">
    <property type="entry name" value="Ribosomal_uL30_ferredoxin-like"/>
</dbReference>
<dbReference type="FunFam" id="3.30.1390.20:FF:000004">
    <property type="entry name" value="60S ribosomal protein L7"/>
    <property type="match status" value="1"/>
</dbReference>
<evidence type="ECO:0000313" key="5">
    <source>
        <dbReference type="EMBL" id="CAE0230119.1"/>
    </source>
</evidence>
<feature type="domain" description="Large ribosomal subunit protein uL30-like ferredoxin-like fold" evidence="4">
    <location>
        <begin position="87"/>
        <end position="134"/>
    </location>
</feature>
<name>A0A7S3CJW3_9SPIT</name>
<dbReference type="Gene3D" id="3.30.1390.20">
    <property type="entry name" value="Ribosomal protein L30, ferredoxin-like fold domain"/>
    <property type="match status" value="1"/>
</dbReference>
<reference evidence="5" key="1">
    <citation type="submission" date="2021-01" db="EMBL/GenBank/DDBJ databases">
        <authorList>
            <person name="Corre E."/>
            <person name="Pelletier E."/>
            <person name="Niang G."/>
            <person name="Scheremetjew M."/>
            <person name="Finn R."/>
            <person name="Kale V."/>
            <person name="Holt S."/>
            <person name="Cochrane G."/>
            <person name="Meng A."/>
            <person name="Brown T."/>
            <person name="Cohen L."/>
        </authorList>
    </citation>
    <scope>NUCLEOTIDE SEQUENCE</scope>
    <source>
        <strain evidence="5">Ras09</strain>
    </source>
</reference>
<dbReference type="PANTHER" id="PTHR11524">
    <property type="entry name" value="60S RIBOSOMAL PROTEIN L7"/>
    <property type="match status" value="1"/>
</dbReference>
<evidence type="ECO:0000259" key="4">
    <source>
        <dbReference type="Pfam" id="PF00327"/>
    </source>
</evidence>
<dbReference type="GO" id="GO:0000463">
    <property type="term" value="P:maturation of LSU-rRNA from tricistronic rRNA transcript (SSU-rRNA, 5.8S rRNA, LSU-rRNA)"/>
    <property type="evidence" value="ECO:0007669"/>
    <property type="project" value="TreeGrafter"/>
</dbReference>
<dbReference type="Pfam" id="PF00327">
    <property type="entry name" value="Ribosomal_L30"/>
    <property type="match status" value="1"/>
</dbReference>
<evidence type="ECO:0000256" key="2">
    <source>
        <dbReference type="ARBA" id="ARBA00022980"/>
    </source>
</evidence>
<dbReference type="GO" id="GO:0022625">
    <property type="term" value="C:cytosolic large ribosomal subunit"/>
    <property type="evidence" value="ECO:0007669"/>
    <property type="project" value="TreeGrafter"/>
</dbReference>
<sequence>MQQGRKKKEDEKEKTGKNILMPEVFVSNHMKQQRNFVHYKRNKSKLALYKKAHEKFARKADEKKFFAGVATADPSRRVEENSLLLAIRIKGKNEAMTPQAQKILSELGLRQINNAVFLRAEADTVEKLTIVNEYLTYGYPSKKIVNELVRKRGFLRKSNKKEPITNNVLIEELFAEFNESTENPMATCICIEDIIDHIQKCSRDDIKDVFHEIRKIMWPFQLSSLKETIAETNVKHEAHGRDVRKKNTVVKKGGYVGFQAEQINDYAKTLI</sequence>
<proteinExistence type="inferred from homology"/>
<keyword evidence="2" id="KW-0689">Ribosomal protein</keyword>
<dbReference type="GO" id="GO:0003723">
    <property type="term" value="F:RNA binding"/>
    <property type="evidence" value="ECO:0007669"/>
    <property type="project" value="TreeGrafter"/>
</dbReference>
<dbReference type="EMBL" id="HBIA01003658">
    <property type="protein sequence ID" value="CAE0230119.1"/>
    <property type="molecule type" value="Transcribed_RNA"/>
</dbReference>